<dbReference type="EMBL" id="FUYV01000031">
    <property type="protein sequence ID" value="SKC24117.1"/>
    <property type="molecule type" value="Genomic_DNA"/>
</dbReference>
<evidence type="ECO:0000313" key="7">
    <source>
        <dbReference type="Proteomes" id="UP000191055"/>
    </source>
</evidence>
<feature type="transmembrane region" description="Helical" evidence="4">
    <location>
        <begin position="283"/>
        <end position="305"/>
    </location>
</feature>
<dbReference type="STRING" id="889453.SAMN03080601_03410"/>
<dbReference type="Gene3D" id="1.20.1250.20">
    <property type="entry name" value="MFS general substrate transporter like domains"/>
    <property type="match status" value="2"/>
</dbReference>
<feature type="transmembrane region" description="Helical" evidence="4">
    <location>
        <begin position="245"/>
        <end position="263"/>
    </location>
</feature>
<evidence type="ECO:0000256" key="2">
    <source>
        <dbReference type="ARBA" id="ARBA00022989"/>
    </source>
</evidence>
<dbReference type="GO" id="GO:0022857">
    <property type="term" value="F:transmembrane transporter activity"/>
    <property type="evidence" value="ECO:0007669"/>
    <property type="project" value="InterPro"/>
</dbReference>
<keyword evidence="2 4" id="KW-1133">Transmembrane helix</keyword>
<dbReference type="KEGG" id="asx:CDL62_14360"/>
<feature type="transmembrane region" description="Helical" evidence="4">
    <location>
        <begin position="194"/>
        <end position="217"/>
    </location>
</feature>
<accession>A0A1T5HTV5</accession>
<dbReference type="InterPro" id="IPR011701">
    <property type="entry name" value="MFS"/>
</dbReference>
<protein>
    <submittedName>
        <fullName evidence="6">MFS transporter, OFA family, oxalate/formate antiporter</fullName>
    </submittedName>
</protein>
<feature type="transmembrane region" description="Helical" evidence="4">
    <location>
        <begin position="120"/>
        <end position="149"/>
    </location>
</feature>
<dbReference type="InterPro" id="IPR036259">
    <property type="entry name" value="MFS_trans_sf"/>
</dbReference>
<keyword evidence="7" id="KW-1185">Reference proteome</keyword>
<feature type="transmembrane region" description="Helical" evidence="4">
    <location>
        <begin position="21"/>
        <end position="42"/>
    </location>
</feature>
<evidence type="ECO:0000256" key="4">
    <source>
        <dbReference type="SAM" id="Phobius"/>
    </source>
</evidence>
<dbReference type="AlphaFoldDB" id="A0A1T5HTV5"/>
<dbReference type="PANTHER" id="PTHR11360:SF317">
    <property type="entry name" value="MAJOR FACILITATOR SUPERFAMILY (MFS) PROFILE DOMAIN-CONTAINING PROTEIN-RELATED"/>
    <property type="match status" value="1"/>
</dbReference>
<name>A0A1T5HTV5_9BACT</name>
<dbReference type="OrthoDB" id="9793415at2"/>
<dbReference type="SUPFAM" id="SSF103473">
    <property type="entry name" value="MFS general substrate transporter"/>
    <property type="match status" value="1"/>
</dbReference>
<reference evidence="6 7" key="1">
    <citation type="submission" date="2017-02" db="EMBL/GenBank/DDBJ databases">
        <authorList>
            <person name="Peterson S.W."/>
        </authorList>
    </citation>
    <scope>NUCLEOTIDE SEQUENCE [LARGE SCALE GENOMIC DNA]</scope>
    <source>
        <strain evidence="6 7">DSM 24412</strain>
    </source>
</reference>
<proteinExistence type="predicted"/>
<dbReference type="PROSITE" id="PS50850">
    <property type="entry name" value="MFS"/>
    <property type="match status" value="1"/>
</dbReference>
<sequence length="438" mass="46740">MKTETMEFNEPTPNKPIDRRLIIIFGVILLLSLGSVYAWSFFTKPLMDTYHWSAMQVSAVFSLAVAGLGFSALYTGPLVSKLGSRFLMRRSSFFFVSGYIVAAIGLYLGSGIIGSIETPWVNWLSFIVLALGYGVIGGIGLGTGYVTAVSTVAGWFPDKKGFATGVIVMGFGLGALFMSKVFAPIAMKITSNNIALTFLVIAAVYAVIMAISCKYIYSPHSANNNNKVPTVGESYVHTNTTRVRLWLLCFLYSLAGLGIISLMSPLMQSVLRVDNPSLSTIELAAAGATLIAAASIGNSVGRLFWAWLSDIVGRIPAFVVLLTTSASAFIVLPYIASPLIFGILVSYTIASYGGAFGTIPSLISDLFGPKRMSSVHGLVLSGWATAGLSAPPLFGYMYDVFPEYAAVFAFYVCAGALLLATVIVLSLKGLHVRCSNQV</sequence>
<dbReference type="RefSeq" id="WP_079559065.1">
    <property type="nucleotide sequence ID" value="NZ_CP021904.1"/>
</dbReference>
<feature type="transmembrane region" description="Helical" evidence="4">
    <location>
        <begin position="161"/>
        <end position="182"/>
    </location>
</feature>
<evidence type="ECO:0000256" key="3">
    <source>
        <dbReference type="ARBA" id="ARBA00023136"/>
    </source>
</evidence>
<evidence type="ECO:0000313" key="6">
    <source>
        <dbReference type="EMBL" id="SKC24117.1"/>
    </source>
</evidence>
<keyword evidence="3 4" id="KW-0472">Membrane</keyword>
<evidence type="ECO:0000256" key="1">
    <source>
        <dbReference type="ARBA" id="ARBA00022692"/>
    </source>
</evidence>
<feature type="domain" description="Major facilitator superfamily (MFS) profile" evidence="5">
    <location>
        <begin position="20"/>
        <end position="432"/>
    </location>
</feature>
<dbReference type="PANTHER" id="PTHR11360">
    <property type="entry name" value="MONOCARBOXYLATE TRANSPORTER"/>
    <property type="match status" value="1"/>
</dbReference>
<organism evidence="6 7">
    <name type="scientific">Alkalitalea saponilacus</name>
    <dbReference type="NCBI Taxonomy" id="889453"/>
    <lineage>
        <taxon>Bacteria</taxon>
        <taxon>Pseudomonadati</taxon>
        <taxon>Bacteroidota</taxon>
        <taxon>Bacteroidia</taxon>
        <taxon>Marinilabiliales</taxon>
        <taxon>Marinilabiliaceae</taxon>
        <taxon>Alkalitalea</taxon>
    </lineage>
</organism>
<dbReference type="Pfam" id="PF07690">
    <property type="entry name" value="MFS_1"/>
    <property type="match status" value="1"/>
</dbReference>
<dbReference type="InterPro" id="IPR020846">
    <property type="entry name" value="MFS_dom"/>
</dbReference>
<feature type="transmembrane region" description="Helical" evidence="4">
    <location>
        <begin position="317"/>
        <end position="335"/>
    </location>
</feature>
<gene>
    <name evidence="6" type="ORF">SAMN03080601_03410</name>
</gene>
<feature type="transmembrane region" description="Helical" evidence="4">
    <location>
        <begin position="341"/>
        <end position="363"/>
    </location>
</feature>
<feature type="transmembrane region" description="Helical" evidence="4">
    <location>
        <begin position="93"/>
        <end position="114"/>
    </location>
</feature>
<dbReference type="InterPro" id="IPR050327">
    <property type="entry name" value="Proton-linked_MCT"/>
</dbReference>
<feature type="transmembrane region" description="Helical" evidence="4">
    <location>
        <begin position="54"/>
        <end position="73"/>
    </location>
</feature>
<keyword evidence="1 4" id="KW-0812">Transmembrane</keyword>
<feature type="transmembrane region" description="Helical" evidence="4">
    <location>
        <begin position="404"/>
        <end position="427"/>
    </location>
</feature>
<dbReference type="Proteomes" id="UP000191055">
    <property type="component" value="Unassembled WGS sequence"/>
</dbReference>
<feature type="transmembrane region" description="Helical" evidence="4">
    <location>
        <begin position="375"/>
        <end position="398"/>
    </location>
</feature>
<evidence type="ECO:0000259" key="5">
    <source>
        <dbReference type="PROSITE" id="PS50850"/>
    </source>
</evidence>